<protein>
    <submittedName>
        <fullName evidence="1">Putative secreted protein</fullName>
    </submittedName>
</protein>
<name>A0A6B0U0Q5_IXORI</name>
<evidence type="ECO:0000313" key="1">
    <source>
        <dbReference type="EMBL" id="MXU82274.1"/>
    </source>
</evidence>
<sequence>MHPESFLLTCQTFLSCATVKASRLSTVVWLLQRSFAILALQGLKTLFSVLTGAASCARTHKEILLLQ</sequence>
<dbReference type="AlphaFoldDB" id="A0A6B0U0Q5"/>
<reference evidence="1" key="1">
    <citation type="submission" date="2019-12" db="EMBL/GenBank/DDBJ databases">
        <title>An insight into the sialome of adult female Ixodes ricinus ticks feeding for 6 days.</title>
        <authorList>
            <person name="Perner J."/>
            <person name="Ribeiro J.M.C."/>
        </authorList>
    </citation>
    <scope>NUCLEOTIDE SEQUENCE</scope>
    <source>
        <strain evidence="1">Semi-engorged</strain>
        <tissue evidence="1">Salivary glands</tissue>
    </source>
</reference>
<accession>A0A6B0U0Q5</accession>
<proteinExistence type="predicted"/>
<dbReference type="EMBL" id="GIFC01000191">
    <property type="protein sequence ID" value="MXU82274.1"/>
    <property type="molecule type" value="Transcribed_RNA"/>
</dbReference>
<organism evidence="1">
    <name type="scientific">Ixodes ricinus</name>
    <name type="common">Common tick</name>
    <name type="synonym">Acarus ricinus</name>
    <dbReference type="NCBI Taxonomy" id="34613"/>
    <lineage>
        <taxon>Eukaryota</taxon>
        <taxon>Metazoa</taxon>
        <taxon>Ecdysozoa</taxon>
        <taxon>Arthropoda</taxon>
        <taxon>Chelicerata</taxon>
        <taxon>Arachnida</taxon>
        <taxon>Acari</taxon>
        <taxon>Parasitiformes</taxon>
        <taxon>Ixodida</taxon>
        <taxon>Ixodoidea</taxon>
        <taxon>Ixodidae</taxon>
        <taxon>Ixodinae</taxon>
        <taxon>Ixodes</taxon>
    </lineage>
</organism>